<proteinExistence type="predicted"/>
<dbReference type="InterPro" id="IPR016181">
    <property type="entry name" value="Acyl_CoA_acyltransferase"/>
</dbReference>
<feature type="non-terminal residue" evidence="2">
    <location>
        <position position="201"/>
    </location>
</feature>
<dbReference type="SUPFAM" id="SSF55729">
    <property type="entry name" value="Acyl-CoA N-acyltransferases (Nat)"/>
    <property type="match status" value="1"/>
</dbReference>
<dbReference type="OrthoDB" id="5799199at2759"/>
<feature type="domain" description="N-acetyltransferase" evidence="1">
    <location>
        <begin position="86"/>
        <end position="133"/>
    </location>
</feature>
<dbReference type="EMBL" id="UYYB01101512">
    <property type="protein sequence ID" value="VDM78303.1"/>
    <property type="molecule type" value="Genomic_DNA"/>
</dbReference>
<dbReference type="Gene3D" id="3.40.630.30">
    <property type="match status" value="1"/>
</dbReference>
<name>A0A3P7JC59_STRVU</name>
<evidence type="ECO:0000313" key="2">
    <source>
        <dbReference type="EMBL" id="VDM78303.1"/>
    </source>
</evidence>
<dbReference type="GO" id="GO:0008080">
    <property type="term" value="F:N-acetyltransferase activity"/>
    <property type="evidence" value="ECO:0007669"/>
    <property type="project" value="TreeGrafter"/>
</dbReference>
<evidence type="ECO:0000259" key="1">
    <source>
        <dbReference type="Pfam" id="PF00583"/>
    </source>
</evidence>
<dbReference type="PANTHER" id="PTHR20905">
    <property type="entry name" value="N-ACETYLTRANSFERASE-RELATED"/>
    <property type="match status" value="1"/>
</dbReference>
<dbReference type="InterPro" id="IPR000182">
    <property type="entry name" value="GNAT_dom"/>
</dbReference>
<sequence length="201" mass="22774">MFDELSFEIAKRKHAREIESFMLSEFGTNEPITRSLGATPVDLCDFFHDLAESGYSNERATPVDLCDFFHDLAESGYSNESYSTIVYDSKRKRGLGKELTRRAIETARCEGCNWVATAATASASQGVFSRVGFQTLYEIPYADFREHGKAVFRNLHDGCRSGKFMALRINLRYGIATRYQGKDIYKLLLSEYVNEPIAQSL</sequence>
<dbReference type="Proteomes" id="UP000270094">
    <property type="component" value="Unassembled WGS sequence"/>
</dbReference>
<organism evidence="2 3">
    <name type="scientific">Strongylus vulgaris</name>
    <name type="common">Blood worm</name>
    <dbReference type="NCBI Taxonomy" id="40348"/>
    <lineage>
        <taxon>Eukaryota</taxon>
        <taxon>Metazoa</taxon>
        <taxon>Ecdysozoa</taxon>
        <taxon>Nematoda</taxon>
        <taxon>Chromadorea</taxon>
        <taxon>Rhabditida</taxon>
        <taxon>Rhabditina</taxon>
        <taxon>Rhabditomorpha</taxon>
        <taxon>Strongyloidea</taxon>
        <taxon>Strongylidae</taxon>
        <taxon>Strongylus</taxon>
    </lineage>
</organism>
<gene>
    <name evidence="2" type="ORF">SVUK_LOCUS13301</name>
</gene>
<reference evidence="2 3" key="1">
    <citation type="submission" date="2018-11" db="EMBL/GenBank/DDBJ databases">
        <authorList>
            <consortium name="Pathogen Informatics"/>
        </authorList>
    </citation>
    <scope>NUCLEOTIDE SEQUENCE [LARGE SCALE GENOMIC DNA]</scope>
</reference>
<dbReference type="AlphaFoldDB" id="A0A3P7JC59"/>
<evidence type="ECO:0000313" key="3">
    <source>
        <dbReference type="Proteomes" id="UP000270094"/>
    </source>
</evidence>
<accession>A0A3P7JC59</accession>
<keyword evidence="3" id="KW-1185">Reference proteome</keyword>
<dbReference type="PANTHER" id="PTHR20905:SF1">
    <property type="entry name" value="AT07410P-RELATED"/>
    <property type="match status" value="1"/>
</dbReference>
<protein>
    <recommendedName>
        <fullName evidence="1">N-acetyltransferase domain-containing protein</fullName>
    </recommendedName>
</protein>
<dbReference type="Pfam" id="PF00583">
    <property type="entry name" value="Acetyltransf_1"/>
    <property type="match status" value="1"/>
</dbReference>